<dbReference type="InterPro" id="IPR002931">
    <property type="entry name" value="Transglutaminase-like"/>
</dbReference>
<dbReference type="AlphaFoldDB" id="A0A5C6YR30"/>
<dbReference type="Gene3D" id="3.10.620.30">
    <property type="match status" value="1"/>
</dbReference>
<keyword evidence="4" id="KW-1185">Reference proteome</keyword>
<feature type="chain" id="PRO_5022803674" description="Transglutaminase-like domain-containing protein" evidence="1">
    <location>
        <begin position="20"/>
        <end position="212"/>
    </location>
</feature>
<evidence type="ECO:0000313" key="4">
    <source>
        <dbReference type="Proteomes" id="UP000321945"/>
    </source>
</evidence>
<evidence type="ECO:0000256" key="1">
    <source>
        <dbReference type="SAM" id="SignalP"/>
    </source>
</evidence>
<reference evidence="3 4" key="1">
    <citation type="submission" date="2019-08" db="EMBL/GenBank/DDBJ databases">
        <title>Genome of Aequorivita lipolytica Y10-2 (type strain).</title>
        <authorList>
            <person name="Bowman J.P."/>
        </authorList>
    </citation>
    <scope>NUCLEOTIDE SEQUENCE [LARGE SCALE GENOMIC DNA]</scope>
    <source>
        <strain evidence="3 4">Y10-2</strain>
    </source>
</reference>
<dbReference type="PANTHER" id="PTHR46333">
    <property type="entry name" value="CYTOKINESIS PROTEIN 3"/>
    <property type="match status" value="1"/>
</dbReference>
<dbReference type="RefSeq" id="WP_111817065.1">
    <property type="nucleotide sequence ID" value="NZ_CBCRZQ010000015.1"/>
</dbReference>
<dbReference type="SMART" id="SM00460">
    <property type="entry name" value="TGc"/>
    <property type="match status" value="1"/>
</dbReference>
<dbReference type="GO" id="GO:0005737">
    <property type="term" value="C:cytoplasm"/>
    <property type="evidence" value="ECO:0007669"/>
    <property type="project" value="TreeGrafter"/>
</dbReference>
<feature type="domain" description="Transglutaminase-like" evidence="2">
    <location>
        <begin position="101"/>
        <end position="167"/>
    </location>
</feature>
<name>A0A5C6YR30_9FLAO</name>
<gene>
    <name evidence="3" type="ORF">ESV24_08435</name>
</gene>
<dbReference type="PANTHER" id="PTHR46333:SF2">
    <property type="entry name" value="CYTOKINESIS PROTEIN 3"/>
    <property type="match status" value="1"/>
</dbReference>
<protein>
    <recommendedName>
        <fullName evidence="2">Transglutaminase-like domain-containing protein</fullName>
    </recommendedName>
</protein>
<dbReference type="InterPro" id="IPR052557">
    <property type="entry name" value="CAP/Cytokinesis_protein"/>
</dbReference>
<sequence>MRKLFVFIFFLGFVFSSSAQIGAVIGKNKDYEKPTSKKQKSSYSTAALAFAITKDAASDEDKVLAIYKWITSNISYDNELRLSSTLQKQFYTSEENVIKKVLERKMALCGGFAFLFKSLCGNVGLSAEVVHGFTKDYSRKVKKNKKPNHTWSAVKLDGQWKLLDITWAIGYGSAKGPDDFWLLTKPSEFIYSHYPEESKWTLLESPISLSEF</sequence>
<dbReference type="EMBL" id="VORU01000005">
    <property type="protein sequence ID" value="TXD69376.1"/>
    <property type="molecule type" value="Genomic_DNA"/>
</dbReference>
<dbReference type="SUPFAM" id="SSF54001">
    <property type="entry name" value="Cysteine proteinases"/>
    <property type="match status" value="1"/>
</dbReference>
<comment type="caution">
    <text evidence="3">The sequence shown here is derived from an EMBL/GenBank/DDBJ whole genome shotgun (WGS) entry which is preliminary data.</text>
</comment>
<evidence type="ECO:0000313" key="3">
    <source>
        <dbReference type="EMBL" id="TXD69376.1"/>
    </source>
</evidence>
<organism evidence="3 4">
    <name type="scientific">Aequorivita lipolytica</name>
    <dbReference type="NCBI Taxonomy" id="153267"/>
    <lineage>
        <taxon>Bacteria</taxon>
        <taxon>Pseudomonadati</taxon>
        <taxon>Bacteroidota</taxon>
        <taxon>Flavobacteriia</taxon>
        <taxon>Flavobacteriales</taxon>
        <taxon>Flavobacteriaceae</taxon>
        <taxon>Aequorivita</taxon>
    </lineage>
</organism>
<dbReference type="InterPro" id="IPR038765">
    <property type="entry name" value="Papain-like_cys_pep_sf"/>
</dbReference>
<dbReference type="Proteomes" id="UP000321945">
    <property type="component" value="Unassembled WGS sequence"/>
</dbReference>
<dbReference type="OrthoDB" id="9788327at2"/>
<feature type="signal peptide" evidence="1">
    <location>
        <begin position="1"/>
        <end position="19"/>
    </location>
</feature>
<keyword evidence="1" id="KW-0732">Signal</keyword>
<proteinExistence type="predicted"/>
<accession>A0A5C6YR30</accession>
<evidence type="ECO:0000259" key="2">
    <source>
        <dbReference type="SMART" id="SM00460"/>
    </source>
</evidence>
<dbReference type="Pfam" id="PF01841">
    <property type="entry name" value="Transglut_core"/>
    <property type="match status" value="1"/>
</dbReference>